<gene>
    <name evidence="2" type="ORF">ERS672216_00946</name>
</gene>
<dbReference type="AlphaFoldDB" id="A0A128EF35"/>
<protein>
    <recommendedName>
        <fullName evidence="1">TNase-like domain-containing protein</fullName>
    </recommendedName>
</protein>
<sequence>MKKILFALSLVASLLYAEKPPTGVMQFNSFILDEYFTFKINPIKTIPCKFEQIELITLKDRPECLKKKKAIEAYKKDHKKAIENLLKPGKSYYVTLLENQKTYYICSVSDNKKNLSQLLVERGFAMPNTSNKFLLELAKKARKEARGMFGGDFKLIGECIVDGTPIPGQEEPDEKVTYYSY</sequence>
<proteinExistence type="predicted"/>
<evidence type="ECO:0000259" key="1">
    <source>
        <dbReference type="Pfam" id="PF00565"/>
    </source>
</evidence>
<accession>A0A128EF35</accession>
<dbReference type="Gene3D" id="2.40.50.90">
    <property type="match status" value="1"/>
</dbReference>
<keyword evidence="3" id="KW-1185">Reference proteome</keyword>
<dbReference type="InterPro" id="IPR035437">
    <property type="entry name" value="SNase_OB-fold_sf"/>
</dbReference>
<evidence type="ECO:0000313" key="3">
    <source>
        <dbReference type="Proteomes" id="UP000069632"/>
    </source>
</evidence>
<name>A0A128EF35_9BACT</name>
<dbReference type="RefSeq" id="WP_075540172.1">
    <property type="nucleotide sequence ID" value="NZ_CP053844.1"/>
</dbReference>
<feature type="domain" description="TNase-like" evidence="1">
    <location>
        <begin position="60"/>
        <end position="148"/>
    </location>
</feature>
<dbReference type="Pfam" id="PF00565">
    <property type="entry name" value="SNase"/>
    <property type="match status" value="1"/>
</dbReference>
<dbReference type="EMBL" id="FIZP01000003">
    <property type="protein sequence ID" value="CZE47534.1"/>
    <property type="molecule type" value="Genomic_DNA"/>
</dbReference>
<organism evidence="2 3">
    <name type="scientific">Campylobacter geochelonis</name>
    <dbReference type="NCBI Taxonomy" id="1780362"/>
    <lineage>
        <taxon>Bacteria</taxon>
        <taxon>Pseudomonadati</taxon>
        <taxon>Campylobacterota</taxon>
        <taxon>Epsilonproteobacteria</taxon>
        <taxon>Campylobacterales</taxon>
        <taxon>Campylobacteraceae</taxon>
        <taxon>Campylobacter</taxon>
    </lineage>
</organism>
<evidence type="ECO:0000313" key="2">
    <source>
        <dbReference type="EMBL" id="CZE47534.1"/>
    </source>
</evidence>
<reference evidence="2 3" key="1">
    <citation type="submission" date="2016-02" db="EMBL/GenBank/DDBJ databases">
        <authorList>
            <consortium name="Pathogen Informatics"/>
        </authorList>
    </citation>
    <scope>NUCLEOTIDE SEQUENCE [LARGE SCALE GENOMIC DNA]</scope>
    <source>
        <strain evidence="2 3">RC20</strain>
    </source>
</reference>
<dbReference type="InterPro" id="IPR016071">
    <property type="entry name" value="Staphylococal_nuclease_OB-fold"/>
</dbReference>
<dbReference type="SUPFAM" id="SSF50199">
    <property type="entry name" value="Staphylococcal nuclease"/>
    <property type="match status" value="1"/>
</dbReference>
<dbReference type="Proteomes" id="UP000069632">
    <property type="component" value="Unassembled WGS sequence"/>
</dbReference>